<dbReference type="Pfam" id="PF12796">
    <property type="entry name" value="Ank_2"/>
    <property type="match status" value="1"/>
</dbReference>
<feature type="repeat" description="ANK" evidence="1">
    <location>
        <begin position="156"/>
        <end position="188"/>
    </location>
</feature>
<sequence length="1046" mass="117613">MSSNEVTLQSMPERIDVALLNRKFAGSNYNPEEVEKALEEGLNPNIQWDQIDIEGRRHRTGGCVIRSFDPERSWANHNTPLHMSVEKYKFDTAAILLKHGAQINLLNALGRTALHEAIFRSDSEAVKFLVDNGADINAVSEERSFKDQYRHLSGIAGILPLHEAIRAWNLQAVELLVEGGADLLQTSPGGWTILDLALLERNESITNFLYKHGARFSEGVAFGENASPESLREMAKVLLEDTNIFPPSTCRAVYLCIIGHPDFLDSLREYSKSPAPDCSRLFETFFSLLSSKAEKPNPDNVPGAPKCTQCAKFLKEMSPQMTAPFKLHPDRSSLKRSASEGCCLCAVFEDALVHQGGRFAQPGKKLQQAENATEVFLTSSFSIFNIRVTIHCENQREALEVYGLSDAFMIDQRRFPDDAELGTSSPRAFKTAQAWLKNCQLHHSACSKEEDANPVLPTRVIDVGNETIEPCLHVSNGERAAYLALSYCRGRSTDIATTKESLRDRTDAIHLSSLPLTLRDAVLATRKLGFRFLWVDAICIIQDDADDSERETRQMGAIYANATITLSAHDSEDCHGGLYRPRPDHITSPVQVSLRIPKKYQEERLVHKTSYFIISVHGEKELLEPGPVNTQAWTLQEHLMSTRVLHWGPGILYWECLTSHGSESDPEGDTHPYKSSCTNFMDVRHRKRILQGRIQERDISYQSWADDYRTLEKDDSDEEPEPETDDTAEPVAIDEDAILDDEVSSCEDGNSDGGDIEEGEAEADEEVDLKKITYLQWQNLVSEYSSRALVNPTDKIPAFLGLSEIVAKAIQDEFVVGVWKKSHFLPSLLWAAFKPGGRSRNQNLPSWTWASIDGRVNYPISFSRIRWEPSEATLDVQTFGPSQNHAIGSITLRSRVRKFPEGFKFWRYENQLLNPYMTYTFGRSKDWETKSSKELQQDLTVIEGFRDLRAASPEAKEAGGWEGARSEIYCVVIARIGKKPPPKFGYPAFPGGRPKSLVCLCLSPLQQANTETEAQRNVFRRVGLCHFWDTPAFWKGASKDERVTII</sequence>
<organism evidence="4 5">
    <name type="scientific">Xylaria hypoxylon</name>
    <dbReference type="NCBI Taxonomy" id="37992"/>
    <lineage>
        <taxon>Eukaryota</taxon>
        <taxon>Fungi</taxon>
        <taxon>Dikarya</taxon>
        <taxon>Ascomycota</taxon>
        <taxon>Pezizomycotina</taxon>
        <taxon>Sordariomycetes</taxon>
        <taxon>Xylariomycetidae</taxon>
        <taxon>Xylariales</taxon>
        <taxon>Xylariaceae</taxon>
        <taxon>Xylaria</taxon>
    </lineage>
</organism>
<feature type="domain" description="Heterokaryon incompatibility" evidence="3">
    <location>
        <begin position="482"/>
        <end position="637"/>
    </location>
</feature>
<evidence type="ECO:0000313" key="5">
    <source>
        <dbReference type="Proteomes" id="UP000297716"/>
    </source>
</evidence>
<feature type="repeat" description="ANK" evidence="1">
    <location>
        <begin position="109"/>
        <end position="141"/>
    </location>
</feature>
<keyword evidence="1" id="KW-0040">ANK repeat</keyword>
<accession>A0A4Z0YXG5</accession>
<dbReference type="InterPro" id="IPR002110">
    <property type="entry name" value="Ankyrin_rpt"/>
</dbReference>
<feature type="repeat" description="ANK" evidence="1">
    <location>
        <begin position="76"/>
        <end position="108"/>
    </location>
</feature>
<dbReference type="PANTHER" id="PTHR33112">
    <property type="entry name" value="DOMAIN PROTEIN, PUTATIVE-RELATED"/>
    <property type="match status" value="1"/>
</dbReference>
<dbReference type="Gene3D" id="1.25.40.20">
    <property type="entry name" value="Ankyrin repeat-containing domain"/>
    <property type="match status" value="1"/>
</dbReference>
<feature type="region of interest" description="Disordered" evidence="2">
    <location>
        <begin position="711"/>
        <end position="763"/>
    </location>
</feature>
<evidence type="ECO:0000259" key="3">
    <source>
        <dbReference type="Pfam" id="PF06985"/>
    </source>
</evidence>
<protein>
    <recommendedName>
        <fullName evidence="3">Heterokaryon incompatibility domain-containing protein</fullName>
    </recommendedName>
</protein>
<dbReference type="SMART" id="SM00248">
    <property type="entry name" value="ANK"/>
    <property type="match status" value="4"/>
</dbReference>
<dbReference type="AlphaFoldDB" id="A0A4Z0YXG5"/>
<keyword evidence="5" id="KW-1185">Reference proteome</keyword>
<dbReference type="PROSITE" id="PS50088">
    <property type="entry name" value="ANK_REPEAT"/>
    <property type="match status" value="3"/>
</dbReference>
<dbReference type="InterPro" id="IPR036770">
    <property type="entry name" value="Ankyrin_rpt-contain_sf"/>
</dbReference>
<dbReference type="OrthoDB" id="426293at2759"/>
<dbReference type="InterPro" id="IPR010730">
    <property type="entry name" value="HET"/>
</dbReference>
<name>A0A4Z0YXG5_9PEZI</name>
<dbReference type="PANTHER" id="PTHR33112:SF16">
    <property type="entry name" value="HETEROKARYON INCOMPATIBILITY DOMAIN-CONTAINING PROTEIN"/>
    <property type="match status" value="1"/>
</dbReference>
<dbReference type="STRING" id="37992.A0A4Z0YXG5"/>
<gene>
    <name evidence="4" type="ORF">E0Z10_g6678</name>
</gene>
<dbReference type="SUPFAM" id="SSF48403">
    <property type="entry name" value="Ankyrin repeat"/>
    <property type="match status" value="1"/>
</dbReference>
<dbReference type="EMBL" id="SKBN01000142">
    <property type="protein sequence ID" value="TGJ82086.1"/>
    <property type="molecule type" value="Genomic_DNA"/>
</dbReference>
<dbReference type="Proteomes" id="UP000297716">
    <property type="component" value="Unassembled WGS sequence"/>
</dbReference>
<feature type="compositionally biased region" description="Acidic residues" evidence="2">
    <location>
        <begin position="754"/>
        <end position="763"/>
    </location>
</feature>
<evidence type="ECO:0000313" key="4">
    <source>
        <dbReference type="EMBL" id="TGJ82086.1"/>
    </source>
</evidence>
<evidence type="ECO:0000256" key="2">
    <source>
        <dbReference type="SAM" id="MobiDB-lite"/>
    </source>
</evidence>
<evidence type="ECO:0000256" key="1">
    <source>
        <dbReference type="PROSITE-ProRule" id="PRU00023"/>
    </source>
</evidence>
<comment type="caution">
    <text evidence="4">The sequence shown here is derived from an EMBL/GenBank/DDBJ whole genome shotgun (WGS) entry which is preliminary data.</text>
</comment>
<dbReference type="Pfam" id="PF06985">
    <property type="entry name" value="HET"/>
    <property type="match status" value="1"/>
</dbReference>
<proteinExistence type="predicted"/>
<reference evidence="4 5" key="1">
    <citation type="submission" date="2019-03" db="EMBL/GenBank/DDBJ databases">
        <title>Draft genome sequence of Xylaria hypoxylon DSM 108379, a ubiquitous saprotrophic-parasitic fungi on hardwood.</title>
        <authorList>
            <person name="Buettner E."/>
            <person name="Leonhardt S."/>
            <person name="Gebauer A.M."/>
            <person name="Liers C."/>
            <person name="Hofrichter M."/>
            <person name="Kellner H."/>
        </authorList>
    </citation>
    <scope>NUCLEOTIDE SEQUENCE [LARGE SCALE GENOMIC DNA]</scope>
    <source>
        <strain evidence="4 5">DSM 108379</strain>
    </source>
</reference>
<dbReference type="PROSITE" id="PS50297">
    <property type="entry name" value="ANK_REP_REGION"/>
    <property type="match status" value="3"/>
</dbReference>
<feature type="compositionally biased region" description="Acidic residues" evidence="2">
    <location>
        <begin position="714"/>
        <end position="745"/>
    </location>
</feature>